<name>A0AAD8KFC8_TARER</name>
<dbReference type="InterPro" id="IPR026960">
    <property type="entry name" value="RVT-Znf"/>
</dbReference>
<feature type="transmembrane region" description="Helical" evidence="1">
    <location>
        <begin position="43"/>
        <end position="63"/>
    </location>
</feature>
<keyword evidence="1" id="KW-1133">Transmembrane helix</keyword>
<evidence type="ECO:0000313" key="4">
    <source>
        <dbReference type="Proteomes" id="UP001229421"/>
    </source>
</evidence>
<feature type="domain" description="Reverse transcriptase zinc-binding" evidence="2">
    <location>
        <begin position="164"/>
        <end position="247"/>
    </location>
</feature>
<dbReference type="PANTHER" id="PTHR33116:SF78">
    <property type="entry name" value="OS12G0587133 PROTEIN"/>
    <property type="match status" value="1"/>
</dbReference>
<evidence type="ECO:0000256" key="1">
    <source>
        <dbReference type="SAM" id="Phobius"/>
    </source>
</evidence>
<organism evidence="3 4">
    <name type="scientific">Tagetes erecta</name>
    <name type="common">African marigold</name>
    <dbReference type="NCBI Taxonomy" id="13708"/>
    <lineage>
        <taxon>Eukaryota</taxon>
        <taxon>Viridiplantae</taxon>
        <taxon>Streptophyta</taxon>
        <taxon>Embryophyta</taxon>
        <taxon>Tracheophyta</taxon>
        <taxon>Spermatophyta</taxon>
        <taxon>Magnoliopsida</taxon>
        <taxon>eudicotyledons</taxon>
        <taxon>Gunneridae</taxon>
        <taxon>Pentapetalae</taxon>
        <taxon>asterids</taxon>
        <taxon>campanulids</taxon>
        <taxon>Asterales</taxon>
        <taxon>Asteraceae</taxon>
        <taxon>Asteroideae</taxon>
        <taxon>Heliantheae alliance</taxon>
        <taxon>Tageteae</taxon>
        <taxon>Tagetes</taxon>
    </lineage>
</organism>
<comment type="caution">
    <text evidence="3">The sequence shown here is derived from an EMBL/GenBank/DDBJ whole genome shotgun (WGS) entry which is preliminary data.</text>
</comment>
<dbReference type="PANTHER" id="PTHR33116">
    <property type="entry name" value="REVERSE TRANSCRIPTASE ZINC-BINDING DOMAIN-CONTAINING PROTEIN-RELATED-RELATED"/>
    <property type="match status" value="1"/>
</dbReference>
<dbReference type="EMBL" id="JAUHHV010000006">
    <property type="protein sequence ID" value="KAK1421768.1"/>
    <property type="molecule type" value="Genomic_DNA"/>
</dbReference>
<keyword evidence="1" id="KW-0472">Membrane</keyword>
<proteinExistence type="predicted"/>
<evidence type="ECO:0000313" key="3">
    <source>
        <dbReference type="EMBL" id="KAK1421768.1"/>
    </source>
</evidence>
<gene>
    <name evidence="3" type="ORF">QVD17_24382</name>
</gene>
<dbReference type="Pfam" id="PF13966">
    <property type="entry name" value="zf-RVT"/>
    <property type="match status" value="1"/>
</dbReference>
<sequence length="352" mass="41986">MFKVVKKLKLLKSPLRKLLYAQGNLHNRADLLRKELDEIQIKLIVSVISSMFTYWASVLMLPASTVKELERKMKGFLWQKDEKDRAKSKYSPLSTFITKRDMYGAGFSTSDKVADLVNEVGSWRWPQAWYDLFPVLINIHVPLICNSRRDVSIWQDDMGVERKFSVHTVWETIRYRSMEVDWFNIVWFTYCIPRHAFHVWLVCRKKLNTQDKMRKWDMNMRCCPLCVKDMDSHEHLFFECEYARQVWGNVRSYTSLGHIEGVWEIIVGFLNTRGNWKSTESIIDRLVVGATAYYVWQERNARIFTDIKRRPTQITKIILDTVRLKLVSMREGHVISNWKTRKRWDLERIVFT</sequence>
<dbReference type="AlphaFoldDB" id="A0AAD8KFC8"/>
<protein>
    <recommendedName>
        <fullName evidence="2">Reverse transcriptase zinc-binding domain-containing protein</fullName>
    </recommendedName>
</protein>
<accession>A0AAD8KFC8</accession>
<keyword evidence="4" id="KW-1185">Reference proteome</keyword>
<evidence type="ECO:0000259" key="2">
    <source>
        <dbReference type="Pfam" id="PF13966"/>
    </source>
</evidence>
<keyword evidence="1" id="KW-0812">Transmembrane</keyword>
<reference evidence="3" key="1">
    <citation type="journal article" date="2023" name="bioRxiv">
        <title>Improved chromosome-level genome assembly for marigold (Tagetes erecta).</title>
        <authorList>
            <person name="Jiang F."/>
            <person name="Yuan L."/>
            <person name="Wang S."/>
            <person name="Wang H."/>
            <person name="Xu D."/>
            <person name="Wang A."/>
            <person name="Fan W."/>
        </authorList>
    </citation>
    <scope>NUCLEOTIDE SEQUENCE</scope>
    <source>
        <strain evidence="3">WSJ</strain>
        <tissue evidence="3">Leaf</tissue>
    </source>
</reference>
<dbReference type="Proteomes" id="UP001229421">
    <property type="component" value="Unassembled WGS sequence"/>
</dbReference>